<dbReference type="Proteomes" id="UP000444174">
    <property type="component" value="Unassembled WGS sequence"/>
</dbReference>
<accession>A0A843YNB6</accession>
<proteinExistence type="predicted"/>
<dbReference type="EMBL" id="WIBF01000022">
    <property type="protein sequence ID" value="MQQ10722.1"/>
    <property type="molecule type" value="Genomic_DNA"/>
</dbReference>
<organism evidence="1 2">
    <name type="scientific">Tritonibacter litoralis</name>
    <dbReference type="NCBI Taxonomy" id="2662264"/>
    <lineage>
        <taxon>Bacteria</taxon>
        <taxon>Pseudomonadati</taxon>
        <taxon>Pseudomonadota</taxon>
        <taxon>Alphaproteobacteria</taxon>
        <taxon>Rhodobacterales</taxon>
        <taxon>Paracoccaceae</taxon>
        <taxon>Tritonibacter</taxon>
    </lineage>
</organism>
<evidence type="ECO:0000313" key="2">
    <source>
        <dbReference type="Proteomes" id="UP000444174"/>
    </source>
</evidence>
<reference evidence="1 2" key="1">
    <citation type="submission" date="2019-10" db="EMBL/GenBank/DDBJ databases">
        <title>Epibacterium sp. nov., isolated from seawater.</title>
        <authorList>
            <person name="Zhang X."/>
            <person name="Li N."/>
        </authorList>
    </citation>
    <scope>NUCLEOTIDE SEQUENCE [LARGE SCALE GENOMIC DNA]</scope>
    <source>
        <strain evidence="1 2">SM1979</strain>
    </source>
</reference>
<name>A0A843YNB6_9RHOB</name>
<dbReference type="AlphaFoldDB" id="A0A843YNB6"/>
<sequence>MNNDSFAPRAATRASLLAVGHGLLKLRDKDTIKLTNGCTISGDQFYAIGDTLDRCPRPNHEIVEATGMSILCYP</sequence>
<gene>
    <name evidence="1" type="ORF">GFB49_19900</name>
</gene>
<keyword evidence="2" id="KW-1185">Reference proteome</keyword>
<protein>
    <submittedName>
        <fullName evidence="1">Uncharacterized protein</fullName>
    </submittedName>
</protein>
<evidence type="ECO:0000313" key="1">
    <source>
        <dbReference type="EMBL" id="MQQ10722.1"/>
    </source>
</evidence>
<comment type="caution">
    <text evidence="1">The sequence shown here is derived from an EMBL/GenBank/DDBJ whole genome shotgun (WGS) entry which is preliminary data.</text>
</comment>
<dbReference type="RefSeq" id="WP_141246505.1">
    <property type="nucleotide sequence ID" value="NZ_WIBF01000022.1"/>
</dbReference>